<comment type="similarity">
    <text evidence="1">Belongs to the CCDC149 family.</text>
</comment>
<evidence type="ECO:0000256" key="1">
    <source>
        <dbReference type="ARBA" id="ARBA00005872"/>
    </source>
</evidence>
<dbReference type="Proteomes" id="UP001318040">
    <property type="component" value="Chromosome 11"/>
</dbReference>
<dbReference type="PANTHER" id="PTHR21682:SF2">
    <property type="entry name" value="COILED-COIL DOMAIN-CONTAINING PROTEIN 149"/>
    <property type="match status" value="1"/>
</dbReference>
<protein>
    <submittedName>
        <fullName evidence="6">Coiled-coil domain-containing protein 149 isoform X1</fullName>
    </submittedName>
</protein>
<accession>A0AAJ7T0X8</accession>
<feature type="region of interest" description="Disordered" evidence="4">
    <location>
        <begin position="452"/>
        <end position="473"/>
    </location>
</feature>
<organism evidence="5 6">
    <name type="scientific">Petromyzon marinus</name>
    <name type="common">Sea lamprey</name>
    <dbReference type="NCBI Taxonomy" id="7757"/>
    <lineage>
        <taxon>Eukaryota</taxon>
        <taxon>Metazoa</taxon>
        <taxon>Chordata</taxon>
        <taxon>Craniata</taxon>
        <taxon>Vertebrata</taxon>
        <taxon>Cyclostomata</taxon>
        <taxon>Hyperoartia</taxon>
        <taxon>Petromyzontiformes</taxon>
        <taxon>Petromyzontidae</taxon>
        <taxon>Petromyzon</taxon>
    </lineage>
</organism>
<evidence type="ECO:0000256" key="4">
    <source>
        <dbReference type="SAM" id="MobiDB-lite"/>
    </source>
</evidence>
<dbReference type="PANTHER" id="PTHR21682">
    <property type="entry name" value="COILED-COIL DOMAIN-CONTAINING PROTEIN 149"/>
    <property type="match status" value="1"/>
</dbReference>
<evidence type="ECO:0000256" key="2">
    <source>
        <dbReference type="ARBA" id="ARBA00023054"/>
    </source>
</evidence>
<gene>
    <name evidence="6" type="primary">CCDC149</name>
</gene>
<evidence type="ECO:0000313" key="5">
    <source>
        <dbReference type="Proteomes" id="UP001318040"/>
    </source>
</evidence>
<evidence type="ECO:0000313" key="6">
    <source>
        <dbReference type="RefSeq" id="XP_032808321.1"/>
    </source>
</evidence>
<name>A0AAJ7T0X8_PETMA</name>
<keyword evidence="2 3" id="KW-0175">Coiled coil</keyword>
<evidence type="ECO:0000256" key="3">
    <source>
        <dbReference type="SAM" id="Coils"/>
    </source>
</evidence>
<dbReference type="InterPro" id="IPR019179">
    <property type="entry name" value="CC149"/>
</dbReference>
<dbReference type="RefSeq" id="XP_032808321.1">
    <property type="nucleotide sequence ID" value="XM_032952430.1"/>
</dbReference>
<dbReference type="KEGG" id="pmrn:116941375"/>
<feature type="compositionally biased region" description="Basic and acidic residues" evidence="4">
    <location>
        <begin position="409"/>
        <end position="434"/>
    </location>
</feature>
<dbReference type="CTD" id="91050"/>
<feature type="coiled-coil region" evidence="3">
    <location>
        <begin position="84"/>
        <end position="243"/>
    </location>
</feature>
<keyword evidence="5" id="KW-1185">Reference proteome</keyword>
<sequence>MVSIQRTESEWQALVNEYVVCKRKLESKKEALLILSKELDSCQQERDQYRLMANQLREKHQAVRHKYRELVEGDPTLPPEKRNQANLAQLLSDSREQNKRLLEESKELKQRLSEAQGDIKLLRMTIARQRLGDEEVGARHFPAHEREDLVQQLETAREQTERQERELQAALDELEEMRTEHAFHKAKAERLNLELNQVLGGHENRIVDVDALCMENRYLQDRLKQMQEEKMILKSTISKYKGALERRKAPKNTVKVGSSGLTGILSAKQVQEMLAEERSPCLPLTQQSLSDLRSLALALLETIHDKNMALQHQRKTNKILGTRVAELERKLKTLEVSGLWCLPGRTYSVSVGIGSKDPMLSLNGAGSLKLTSDLKPPLQPMVLSSATAGTSGVGVAPQDSAILGLCRQEAEGQEREASARKPDEPACTDSHSDTSEAQSEFLGLTTEAGAAAQPQLPHDGNGASERASKDADANACGVSSLPFQDVGSEEQPCHAAMHKTCKTLAELAMLGAGASAHSTVAGLSVAQILSAEQDLEEDADALDKALFVVDDIEQRGAEVVRLSEAMATVDLAEDLVGEGLGEGDGSQAKGDIILQDKQEDCEDAMSDFLSPPASPSPSAV</sequence>
<feature type="coiled-coil region" evidence="3">
    <location>
        <begin position="25"/>
        <end position="59"/>
    </location>
</feature>
<reference evidence="6" key="1">
    <citation type="submission" date="2025-08" db="UniProtKB">
        <authorList>
            <consortium name="RefSeq"/>
        </authorList>
    </citation>
    <scope>IDENTIFICATION</scope>
    <source>
        <tissue evidence="6">Sperm</tissue>
    </source>
</reference>
<dbReference type="AlphaFoldDB" id="A0AAJ7T0X8"/>
<feature type="region of interest" description="Disordered" evidence="4">
    <location>
        <begin position="409"/>
        <end position="440"/>
    </location>
</feature>
<proteinExistence type="inferred from homology"/>
<dbReference type="Pfam" id="PF09789">
    <property type="entry name" value="CC149"/>
    <property type="match status" value="1"/>
</dbReference>